<dbReference type="PANTHER" id="PTHR34293:SF1">
    <property type="entry name" value="HTH-TYPE TRANSCRIPTIONAL REGULATOR TRMBL2"/>
    <property type="match status" value="1"/>
</dbReference>
<dbReference type="SUPFAM" id="SSF46894">
    <property type="entry name" value="C-terminal effector domain of the bipartite response regulators"/>
    <property type="match status" value="1"/>
</dbReference>
<evidence type="ECO:0000313" key="3">
    <source>
        <dbReference type="Proteomes" id="UP001596512"/>
    </source>
</evidence>
<protein>
    <submittedName>
        <fullName evidence="2">LuxR C-terminal-related transcriptional regulator</fullName>
    </submittedName>
</protein>
<dbReference type="Proteomes" id="UP001596512">
    <property type="component" value="Unassembled WGS sequence"/>
</dbReference>
<evidence type="ECO:0000259" key="1">
    <source>
        <dbReference type="PROSITE" id="PS50043"/>
    </source>
</evidence>
<gene>
    <name evidence="2" type="ORF">ACFQV2_32340</name>
</gene>
<dbReference type="InterPro" id="IPR000792">
    <property type="entry name" value="Tscrpt_reg_LuxR_C"/>
</dbReference>
<dbReference type="PROSITE" id="PS50043">
    <property type="entry name" value="HTH_LUXR_2"/>
    <property type="match status" value="1"/>
</dbReference>
<dbReference type="Pfam" id="PF00196">
    <property type="entry name" value="GerE"/>
    <property type="match status" value="1"/>
</dbReference>
<dbReference type="InterPro" id="IPR051797">
    <property type="entry name" value="TrmB-like"/>
</dbReference>
<feature type="domain" description="HTH luxR-type" evidence="1">
    <location>
        <begin position="273"/>
        <end position="331"/>
    </location>
</feature>
<name>A0ABW2TVA6_9PSEU</name>
<keyword evidence="3" id="KW-1185">Reference proteome</keyword>
<dbReference type="InterPro" id="IPR036388">
    <property type="entry name" value="WH-like_DNA-bd_sf"/>
</dbReference>
<organism evidence="2 3">
    <name type="scientific">Actinokineospora soli</name>
    <dbReference type="NCBI Taxonomy" id="1048753"/>
    <lineage>
        <taxon>Bacteria</taxon>
        <taxon>Bacillati</taxon>
        <taxon>Actinomycetota</taxon>
        <taxon>Actinomycetes</taxon>
        <taxon>Pseudonocardiales</taxon>
        <taxon>Pseudonocardiaceae</taxon>
        <taxon>Actinokineospora</taxon>
    </lineage>
</organism>
<evidence type="ECO:0000313" key="2">
    <source>
        <dbReference type="EMBL" id="MFC7617416.1"/>
    </source>
</evidence>
<sequence length="333" mass="35273">MGQAIAGAVLTDPAQARRAVDTGLLGLTEEDEAAYRMLLRGRSWTAAGLAARLGWPVERADEALTRLAADGLTAESAERPGAVRAVEPCVALPTLAGKRARPEDAGDAAAIARFVASTRRPLGGPGQHVAFAGLDDAAAYLERLATAVSSELVFLVPTWNPGGHEFARHIAETALRRGATVRHIWSAAVADHPQAAEYAAWLSARWAPPRVVDQVPVRATLVDGATAVLADTQRTGLVRATATLNTLTHMADRLWASARPVPARPCRGRAGSPDSRNQVVLRLLADGLTDDAIARRVGVSVRTIRNDVADAMTRLQARSRFQAGVRAVQLGLI</sequence>
<accession>A0ABW2TVA6</accession>
<proteinExistence type="predicted"/>
<dbReference type="EMBL" id="JBHTEY010000004">
    <property type="protein sequence ID" value="MFC7617416.1"/>
    <property type="molecule type" value="Genomic_DNA"/>
</dbReference>
<dbReference type="Gene3D" id="1.10.10.10">
    <property type="entry name" value="Winged helix-like DNA-binding domain superfamily/Winged helix DNA-binding domain"/>
    <property type="match status" value="2"/>
</dbReference>
<dbReference type="CDD" id="cd06170">
    <property type="entry name" value="LuxR_C_like"/>
    <property type="match status" value="1"/>
</dbReference>
<dbReference type="SMART" id="SM00421">
    <property type="entry name" value="HTH_LUXR"/>
    <property type="match status" value="1"/>
</dbReference>
<dbReference type="InterPro" id="IPR016032">
    <property type="entry name" value="Sig_transdc_resp-reg_C-effctor"/>
</dbReference>
<comment type="caution">
    <text evidence="2">The sequence shown here is derived from an EMBL/GenBank/DDBJ whole genome shotgun (WGS) entry which is preliminary data.</text>
</comment>
<reference evidence="3" key="1">
    <citation type="journal article" date="2019" name="Int. J. Syst. Evol. Microbiol.">
        <title>The Global Catalogue of Microorganisms (GCM) 10K type strain sequencing project: providing services to taxonomists for standard genome sequencing and annotation.</title>
        <authorList>
            <consortium name="The Broad Institute Genomics Platform"/>
            <consortium name="The Broad Institute Genome Sequencing Center for Infectious Disease"/>
            <person name="Wu L."/>
            <person name="Ma J."/>
        </authorList>
    </citation>
    <scope>NUCLEOTIDE SEQUENCE [LARGE SCALE GENOMIC DNA]</scope>
    <source>
        <strain evidence="3">JCM 17695</strain>
    </source>
</reference>
<dbReference type="PANTHER" id="PTHR34293">
    <property type="entry name" value="HTH-TYPE TRANSCRIPTIONAL REGULATOR TRMBL2"/>
    <property type="match status" value="1"/>
</dbReference>